<dbReference type="PROSITE" id="PS50893">
    <property type="entry name" value="ABC_TRANSPORTER_2"/>
    <property type="match status" value="1"/>
</dbReference>
<evidence type="ECO:0000259" key="9">
    <source>
        <dbReference type="PROSITE" id="PS50929"/>
    </source>
</evidence>
<dbReference type="EMBL" id="CP000927">
    <property type="protein sequence ID" value="ABZ69766.1"/>
    <property type="molecule type" value="Genomic_DNA"/>
</dbReference>
<feature type="transmembrane region" description="Helical" evidence="7">
    <location>
        <begin position="243"/>
        <end position="265"/>
    </location>
</feature>
<dbReference type="GO" id="GO:0140359">
    <property type="term" value="F:ABC-type transporter activity"/>
    <property type="evidence" value="ECO:0007669"/>
    <property type="project" value="InterPro"/>
</dbReference>
<keyword evidence="5 7" id="KW-1133">Transmembrane helix</keyword>
<reference evidence="10" key="1">
    <citation type="submission" date="2008-01" db="EMBL/GenBank/DDBJ databases">
        <title>Complete sequence of chromosome of Caulobacter sp. K31.</title>
        <authorList>
            <consortium name="US DOE Joint Genome Institute"/>
            <person name="Copeland A."/>
            <person name="Lucas S."/>
            <person name="Lapidus A."/>
            <person name="Barry K."/>
            <person name="Glavina del Rio T."/>
            <person name="Dalin E."/>
            <person name="Tice H."/>
            <person name="Pitluck S."/>
            <person name="Bruce D."/>
            <person name="Goodwin L."/>
            <person name="Thompson L.S."/>
            <person name="Brettin T."/>
            <person name="Detter J.C."/>
            <person name="Han C."/>
            <person name="Schmutz J."/>
            <person name="Larimer F."/>
            <person name="Land M."/>
            <person name="Hauser L."/>
            <person name="Kyrpides N."/>
            <person name="Kim E."/>
            <person name="Stephens C."/>
            <person name="Richardson P."/>
        </authorList>
    </citation>
    <scope>NUCLEOTIDE SEQUENCE [LARGE SCALE GENOMIC DNA]</scope>
    <source>
        <strain evidence="10">K31</strain>
    </source>
</reference>
<keyword evidence="4 10" id="KW-0067">ATP-binding</keyword>
<evidence type="ECO:0000256" key="4">
    <source>
        <dbReference type="ARBA" id="ARBA00022840"/>
    </source>
</evidence>
<dbReference type="KEGG" id="cak:Caul_0633"/>
<dbReference type="Gene3D" id="1.20.1560.10">
    <property type="entry name" value="ABC transporter type 1, transmembrane domain"/>
    <property type="match status" value="1"/>
</dbReference>
<evidence type="ECO:0000259" key="8">
    <source>
        <dbReference type="PROSITE" id="PS50893"/>
    </source>
</evidence>
<dbReference type="InterPro" id="IPR027417">
    <property type="entry name" value="P-loop_NTPase"/>
</dbReference>
<dbReference type="AlphaFoldDB" id="B0T7M8"/>
<dbReference type="SMART" id="SM00382">
    <property type="entry name" value="AAA"/>
    <property type="match status" value="1"/>
</dbReference>
<feature type="domain" description="ABC transmembrane type-1" evidence="9">
    <location>
        <begin position="41"/>
        <end position="313"/>
    </location>
</feature>
<dbReference type="InterPro" id="IPR017871">
    <property type="entry name" value="ABC_transporter-like_CS"/>
</dbReference>
<gene>
    <name evidence="10" type="ordered locus">Caul_0633</name>
</gene>
<dbReference type="GO" id="GO:0042883">
    <property type="term" value="P:cysteine transport"/>
    <property type="evidence" value="ECO:0007669"/>
    <property type="project" value="InterPro"/>
</dbReference>
<dbReference type="PROSITE" id="PS50929">
    <property type="entry name" value="ABC_TM1F"/>
    <property type="match status" value="1"/>
</dbReference>
<organism evidence="10">
    <name type="scientific">Caulobacter sp. (strain K31)</name>
    <dbReference type="NCBI Taxonomy" id="366602"/>
    <lineage>
        <taxon>Bacteria</taxon>
        <taxon>Pseudomonadati</taxon>
        <taxon>Pseudomonadota</taxon>
        <taxon>Alphaproteobacteria</taxon>
        <taxon>Caulobacterales</taxon>
        <taxon>Caulobacteraceae</taxon>
        <taxon>Caulobacter</taxon>
    </lineage>
</organism>
<dbReference type="Pfam" id="PF00005">
    <property type="entry name" value="ABC_tran"/>
    <property type="match status" value="1"/>
</dbReference>
<dbReference type="eggNOG" id="COG4988">
    <property type="taxonomic scope" value="Bacteria"/>
</dbReference>
<evidence type="ECO:0000256" key="7">
    <source>
        <dbReference type="SAM" id="Phobius"/>
    </source>
</evidence>
<dbReference type="InterPro" id="IPR014216">
    <property type="entry name" value="ABC_transptr_CydD"/>
</dbReference>
<keyword evidence="2 7" id="KW-0812">Transmembrane</keyword>
<dbReference type="GO" id="GO:0016887">
    <property type="term" value="F:ATP hydrolysis activity"/>
    <property type="evidence" value="ECO:0007669"/>
    <property type="project" value="InterPro"/>
</dbReference>
<keyword evidence="3" id="KW-0547">Nucleotide-binding</keyword>
<feature type="transmembrane region" description="Helical" evidence="7">
    <location>
        <begin position="59"/>
        <end position="80"/>
    </location>
</feature>
<dbReference type="NCBIfam" id="TIGR02857">
    <property type="entry name" value="CydD"/>
    <property type="match status" value="1"/>
</dbReference>
<evidence type="ECO:0000256" key="3">
    <source>
        <dbReference type="ARBA" id="ARBA00022741"/>
    </source>
</evidence>
<dbReference type="PANTHER" id="PTHR24221:SF590">
    <property type="entry name" value="COMPONENT LINKED WITH THE ASSEMBLY OF CYTOCHROME' TRANSPORT TRANSMEMBRANE ATP-BINDING PROTEIN ABC TRANSPORTER CYDD-RELATED"/>
    <property type="match status" value="1"/>
</dbReference>
<evidence type="ECO:0000313" key="10">
    <source>
        <dbReference type="EMBL" id="ABZ69766.1"/>
    </source>
</evidence>
<feature type="domain" description="ABC transporter" evidence="8">
    <location>
        <begin position="342"/>
        <end position="547"/>
    </location>
</feature>
<dbReference type="InterPro" id="IPR039421">
    <property type="entry name" value="Type_1_exporter"/>
</dbReference>
<dbReference type="PANTHER" id="PTHR24221">
    <property type="entry name" value="ATP-BINDING CASSETTE SUB-FAMILY B"/>
    <property type="match status" value="1"/>
</dbReference>
<name>B0T7M8_CAUSK</name>
<dbReference type="CDD" id="cd03228">
    <property type="entry name" value="ABCC_MRP_Like"/>
    <property type="match status" value="1"/>
</dbReference>
<dbReference type="OrthoDB" id="9806127at2"/>
<dbReference type="PROSITE" id="PS00211">
    <property type="entry name" value="ABC_TRANSPORTER_1"/>
    <property type="match status" value="1"/>
</dbReference>
<dbReference type="InterPro" id="IPR003439">
    <property type="entry name" value="ABC_transporter-like_ATP-bd"/>
</dbReference>
<feature type="transmembrane region" description="Helical" evidence="7">
    <location>
        <begin position="33"/>
        <end position="53"/>
    </location>
</feature>
<proteinExistence type="predicted"/>
<dbReference type="STRING" id="366602.Caul_0633"/>
<dbReference type="SUPFAM" id="SSF90123">
    <property type="entry name" value="ABC transporter transmembrane region"/>
    <property type="match status" value="1"/>
</dbReference>
<sequence precursor="true">MSASFTADLDAVARPWLKTLGKAGGRARKAAPLWLLADVPAAIAFAAGLALSIDALPRGLAAAAPWLALIAVAASARGLLARRAAQAGAEAAAGVKAQARRDAIASVLGRDGARATGGEALSAVVEGVEALDGHISRFEPARLAATVAPLLIIAAIAVATPVAAGILLATMVPFGLVMALAGGAAAEESRRQFLALERLSSLFLDRVRALPVVLAFQAEGAVTRDLGVAAKDLALRTIRVLRVAFLSSGALEFFAALSVALVAVYCGFNLLRLLPFPVPEQLDLKRAFFALALAPEVYAPLRRLAAAYHDRQAAEAAALTLAALPAPPPAPLALAFDGPPAIRFQAVTVTYDAGETPVFDGFELDVAPGEVVALLGPSGSGKTTLLNLLLGLAPLSGGEVSVGEARLSHLGSIAACVAWAGQSPVVLPGTLADNLALAHSGATREALERVARAVGLAEVLDGRGGLDARLDERGAGLSGGERRRLGLARAMLKPAPILLLDEPTADLDAASELALLPIIAQAAKGRTTLIATHSEAVAALADRVVRL</sequence>
<evidence type="ECO:0000256" key="1">
    <source>
        <dbReference type="ARBA" id="ARBA00004651"/>
    </source>
</evidence>
<protein>
    <submittedName>
        <fullName evidence="10">ABC transporter, CydDC cysteine exporter (CydDC-E) family, permease/ATP-binding protein CydD</fullName>
    </submittedName>
</protein>
<dbReference type="SUPFAM" id="SSF52540">
    <property type="entry name" value="P-loop containing nucleoside triphosphate hydrolases"/>
    <property type="match status" value="1"/>
</dbReference>
<dbReference type="GO" id="GO:0005524">
    <property type="term" value="F:ATP binding"/>
    <property type="evidence" value="ECO:0007669"/>
    <property type="project" value="UniProtKB-KW"/>
</dbReference>
<dbReference type="HOGENOM" id="CLU_000604_84_9_5"/>
<comment type="subcellular location">
    <subcellularLocation>
        <location evidence="1">Cell membrane</location>
        <topology evidence="1">Multi-pass membrane protein</topology>
    </subcellularLocation>
</comment>
<dbReference type="InterPro" id="IPR003593">
    <property type="entry name" value="AAA+_ATPase"/>
</dbReference>
<feature type="transmembrane region" description="Helical" evidence="7">
    <location>
        <begin position="166"/>
        <end position="186"/>
    </location>
</feature>
<feature type="transmembrane region" description="Helical" evidence="7">
    <location>
        <begin position="143"/>
        <end position="160"/>
    </location>
</feature>
<dbReference type="GO" id="GO:0005886">
    <property type="term" value="C:plasma membrane"/>
    <property type="evidence" value="ECO:0007669"/>
    <property type="project" value="UniProtKB-SubCell"/>
</dbReference>
<dbReference type="InterPro" id="IPR036640">
    <property type="entry name" value="ABC1_TM_sf"/>
</dbReference>
<evidence type="ECO:0000256" key="2">
    <source>
        <dbReference type="ARBA" id="ARBA00022692"/>
    </source>
</evidence>
<evidence type="ECO:0000256" key="6">
    <source>
        <dbReference type="ARBA" id="ARBA00023136"/>
    </source>
</evidence>
<evidence type="ECO:0000256" key="5">
    <source>
        <dbReference type="ARBA" id="ARBA00022989"/>
    </source>
</evidence>
<accession>B0T7M8</accession>
<dbReference type="InterPro" id="IPR011527">
    <property type="entry name" value="ABC1_TM_dom"/>
</dbReference>
<dbReference type="Gene3D" id="3.40.50.300">
    <property type="entry name" value="P-loop containing nucleotide triphosphate hydrolases"/>
    <property type="match status" value="1"/>
</dbReference>
<keyword evidence="6 7" id="KW-0472">Membrane</keyword>
<dbReference type="Pfam" id="PF00664">
    <property type="entry name" value="ABC_membrane"/>
    <property type="match status" value="1"/>
</dbReference>